<feature type="region of interest" description="Disordered" evidence="1">
    <location>
        <begin position="1"/>
        <end position="35"/>
    </location>
</feature>
<accession>A0ABQ9TKR7</accession>
<comment type="caution">
    <text evidence="2">The sequence shown here is derived from an EMBL/GenBank/DDBJ whole genome shotgun (WGS) entry which is preliminary data.</text>
</comment>
<keyword evidence="3" id="KW-1185">Reference proteome</keyword>
<reference evidence="2 3" key="1">
    <citation type="submission" date="2023-05" db="EMBL/GenBank/DDBJ databases">
        <title>B98-5 Cell Line De Novo Hybrid Assembly: An Optical Mapping Approach.</title>
        <authorList>
            <person name="Kananen K."/>
            <person name="Auerbach J.A."/>
            <person name="Kautto E."/>
            <person name="Blachly J.S."/>
        </authorList>
    </citation>
    <scope>NUCLEOTIDE SEQUENCE [LARGE SCALE GENOMIC DNA]</scope>
    <source>
        <strain evidence="2">B95-8</strain>
        <tissue evidence="2">Cell line</tissue>
    </source>
</reference>
<dbReference type="EMBL" id="JASSZA010000021">
    <property type="protein sequence ID" value="KAK2085333.1"/>
    <property type="molecule type" value="Genomic_DNA"/>
</dbReference>
<evidence type="ECO:0000313" key="3">
    <source>
        <dbReference type="Proteomes" id="UP001266305"/>
    </source>
</evidence>
<proteinExistence type="predicted"/>
<protein>
    <submittedName>
        <fullName evidence="2">Uncharacterized protein</fullName>
    </submittedName>
</protein>
<name>A0ABQ9TKR7_SAGOE</name>
<sequence>MAEPLTQSRRGKFYPAGSSRGMRRPHSSPNPLAGVGMSLPRAAPFAPLGPLCEPCFVSPTDRLGLFLFYALPYPPPFFLGSWNALLTLPFPEGLRPCNLPGNWALAHLGWGRHLRDNPVPSV</sequence>
<organism evidence="2 3">
    <name type="scientific">Saguinus oedipus</name>
    <name type="common">Cotton-top tamarin</name>
    <name type="synonym">Oedipomidas oedipus</name>
    <dbReference type="NCBI Taxonomy" id="9490"/>
    <lineage>
        <taxon>Eukaryota</taxon>
        <taxon>Metazoa</taxon>
        <taxon>Chordata</taxon>
        <taxon>Craniata</taxon>
        <taxon>Vertebrata</taxon>
        <taxon>Euteleostomi</taxon>
        <taxon>Mammalia</taxon>
        <taxon>Eutheria</taxon>
        <taxon>Euarchontoglires</taxon>
        <taxon>Primates</taxon>
        <taxon>Haplorrhini</taxon>
        <taxon>Platyrrhini</taxon>
        <taxon>Cebidae</taxon>
        <taxon>Callitrichinae</taxon>
        <taxon>Saguinus</taxon>
    </lineage>
</organism>
<dbReference type="Proteomes" id="UP001266305">
    <property type="component" value="Unassembled WGS sequence"/>
</dbReference>
<evidence type="ECO:0000256" key="1">
    <source>
        <dbReference type="SAM" id="MobiDB-lite"/>
    </source>
</evidence>
<evidence type="ECO:0000313" key="2">
    <source>
        <dbReference type="EMBL" id="KAK2085333.1"/>
    </source>
</evidence>
<gene>
    <name evidence="2" type="ORF">P7K49_036633</name>
</gene>